<comment type="subcellular location">
    <subcellularLocation>
        <location evidence="1">Periplasm</location>
    </subcellularLocation>
</comment>
<dbReference type="CDD" id="cd08497">
    <property type="entry name" value="MbnE-like"/>
    <property type="match status" value="1"/>
</dbReference>
<evidence type="ECO:0000256" key="1">
    <source>
        <dbReference type="ARBA" id="ARBA00004418"/>
    </source>
</evidence>
<dbReference type="GO" id="GO:0015833">
    <property type="term" value="P:peptide transport"/>
    <property type="evidence" value="ECO:0007669"/>
    <property type="project" value="TreeGrafter"/>
</dbReference>
<dbReference type="AlphaFoldDB" id="A0A1G5JS13"/>
<dbReference type="GO" id="GO:1904680">
    <property type="term" value="F:peptide transmembrane transporter activity"/>
    <property type="evidence" value="ECO:0007669"/>
    <property type="project" value="TreeGrafter"/>
</dbReference>
<dbReference type="PANTHER" id="PTHR30290">
    <property type="entry name" value="PERIPLASMIC BINDING COMPONENT OF ABC TRANSPORTER"/>
    <property type="match status" value="1"/>
</dbReference>
<feature type="domain" description="Solute-binding protein family 5" evidence="5">
    <location>
        <begin position="131"/>
        <end position="529"/>
    </location>
</feature>
<reference evidence="6 7" key="1">
    <citation type="submission" date="2016-10" db="EMBL/GenBank/DDBJ databases">
        <authorList>
            <person name="de Groot N.N."/>
        </authorList>
    </citation>
    <scope>NUCLEOTIDE SEQUENCE [LARGE SCALE GENOMIC DNA]</scope>
    <source>
        <strain evidence="6 7">CGMCC 1.8925</strain>
    </source>
</reference>
<evidence type="ECO:0000256" key="2">
    <source>
        <dbReference type="ARBA" id="ARBA00005695"/>
    </source>
</evidence>
<dbReference type="PANTHER" id="PTHR30290:SF64">
    <property type="entry name" value="ABC TRANSPORTER PERIPLASMIC BINDING PROTEIN"/>
    <property type="match status" value="1"/>
</dbReference>
<feature type="chain" id="PRO_5011729215" evidence="4">
    <location>
        <begin position="23"/>
        <end position="629"/>
    </location>
</feature>
<name>A0A1G5JS13_9RHOB</name>
<evidence type="ECO:0000313" key="7">
    <source>
        <dbReference type="Proteomes" id="UP000199502"/>
    </source>
</evidence>
<gene>
    <name evidence="6" type="ORF">SAMN05660710_03412</name>
</gene>
<keyword evidence="7" id="KW-1185">Reference proteome</keyword>
<dbReference type="Proteomes" id="UP000199502">
    <property type="component" value="Unassembled WGS sequence"/>
</dbReference>
<dbReference type="InterPro" id="IPR030678">
    <property type="entry name" value="Peptide/Ni-bd"/>
</dbReference>
<dbReference type="GO" id="GO:0043190">
    <property type="term" value="C:ATP-binding cassette (ABC) transporter complex"/>
    <property type="evidence" value="ECO:0007669"/>
    <property type="project" value="InterPro"/>
</dbReference>
<evidence type="ECO:0000256" key="4">
    <source>
        <dbReference type="SAM" id="SignalP"/>
    </source>
</evidence>
<sequence length="629" mass="69723">MRSTALAAILAAAAAAATPAAAQESPAAAEGAGTQEGIIVSHGIGVFGEPALPADFAHLPYVNPDAPKGGEMSQAIPNAMGFDNFNPFTFRGRAAALSSIMLESILTGTADEVGAAYCLLCERIEYPESRDWVIFHLRPEARFSDGTPLTAEDVLFSYETLRDRGLSSFRNVIAQKVAGAEVLDDHRIRFTFVPESPRRDVIQSVGGLPVFSRADFEANERDLEQPMQAAFIGSGPYVFDRADPNRSVRYRRNPDYWGADLPINRGRFNFDTLRYEYFADYGAAFEAFKAGEYTFRREVSSLIWATGYDFPAMGRGWVRQETLPDGTVASGQAWVLNLRRPQFQDIRVREAIGLMFNFEWSNASLFYGLYERVDSFWENSALEASGPPTEAERALLEPHAADLPEGILTADAVTAPVSGERQMDRGNLRRAAALLDEAGWPVGSDGIRRNAEGTVLRVEILNDSQTFDRVINPFVENLRALGVSAQNLRVDNAEAETRRRSFDFDMTSDHLGQDEIPGPSLQQFFGSANVGDAFNSAGVENRAIDALIAQVEAADTQDELETRVHALDRALRAMHFWVPQWYNPNHLVAYFDIYGRPETLPPYALGEMDFWWFDAEKAQALREAGALRR</sequence>
<dbReference type="GO" id="GO:0042884">
    <property type="term" value="P:microcin transport"/>
    <property type="evidence" value="ECO:0007669"/>
    <property type="project" value="TreeGrafter"/>
</dbReference>
<dbReference type="PIRSF" id="PIRSF002741">
    <property type="entry name" value="MppA"/>
    <property type="match status" value="1"/>
</dbReference>
<dbReference type="STRING" id="336292.SAMN05660710_03412"/>
<dbReference type="Gene3D" id="3.10.105.10">
    <property type="entry name" value="Dipeptide-binding Protein, Domain 3"/>
    <property type="match status" value="1"/>
</dbReference>
<accession>A0A1G5JS13</accession>
<dbReference type="GO" id="GO:0030288">
    <property type="term" value="C:outer membrane-bounded periplasmic space"/>
    <property type="evidence" value="ECO:0007669"/>
    <property type="project" value="TreeGrafter"/>
</dbReference>
<dbReference type="RefSeq" id="WP_090747522.1">
    <property type="nucleotide sequence ID" value="NZ_FMVT01000015.1"/>
</dbReference>
<dbReference type="InterPro" id="IPR000914">
    <property type="entry name" value="SBP_5_dom"/>
</dbReference>
<organism evidence="6 7">
    <name type="scientific">Paracoccus tibetensis</name>
    <dbReference type="NCBI Taxonomy" id="336292"/>
    <lineage>
        <taxon>Bacteria</taxon>
        <taxon>Pseudomonadati</taxon>
        <taxon>Pseudomonadota</taxon>
        <taxon>Alphaproteobacteria</taxon>
        <taxon>Rhodobacterales</taxon>
        <taxon>Paracoccaceae</taxon>
        <taxon>Paracoccus</taxon>
    </lineage>
</organism>
<evidence type="ECO:0000259" key="5">
    <source>
        <dbReference type="Pfam" id="PF00496"/>
    </source>
</evidence>
<dbReference type="Pfam" id="PF00496">
    <property type="entry name" value="SBP_bac_5"/>
    <property type="match status" value="1"/>
</dbReference>
<dbReference type="OrthoDB" id="9803988at2"/>
<dbReference type="EMBL" id="FMVT01000015">
    <property type="protein sequence ID" value="SCY91127.1"/>
    <property type="molecule type" value="Genomic_DNA"/>
</dbReference>
<comment type="similarity">
    <text evidence="2">Belongs to the bacterial solute-binding protein 5 family.</text>
</comment>
<keyword evidence="3 4" id="KW-0732">Signal</keyword>
<protein>
    <submittedName>
        <fullName evidence="6">Microcin C transport system substrate-binding protein</fullName>
    </submittedName>
</protein>
<evidence type="ECO:0000313" key="6">
    <source>
        <dbReference type="EMBL" id="SCY91127.1"/>
    </source>
</evidence>
<proteinExistence type="inferred from homology"/>
<feature type="signal peptide" evidence="4">
    <location>
        <begin position="1"/>
        <end position="22"/>
    </location>
</feature>
<evidence type="ECO:0000256" key="3">
    <source>
        <dbReference type="ARBA" id="ARBA00022729"/>
    </source>
</evidence>
<dbReference type="SUPFAM" id="SSF53850">
    <property type="entry name" value="Periplasmic binding protein-like II"/>
    <property type="match status" value="1"/>
</dbReference>
<dbReference type="Gene3D" id="3.40.190.10">
    <property type="entry name" value="Periplasmic binding protein-like II"/>
    <property type="match status" value="1"/>
</dbReference>
<dbReference type="InterPro" id="IPR039424">
    <property type="entry name" value="SBP_5"/>
</dbReference>